<dbReference type="EMBL" id="NHOQ01000205">
    <property type="protein sequence ID" value="PWA32059.1"/>
    <property type="molecule type" value="Genomic_DNA"/>
</dbReference>
<evidence type="ECO:0000256" key="3">
    <source>
        <dbReference type="ARBA" id="ARBA00022490"/>
    </source>
</evidence>
<keyword evidence="4" id="KW-0677">Repeat</keyword>
<name>A0A315WQR6_GAMAF</name>
<comment type="subcellular location">
    <subcellularLocation>
        <location evidence="1">Cytoplasm</location>
    </subcellularLocation>
</comment>
<feature type="compositionally biased region" description="Low complexity" evidence="7">
    <location>
        <begin position="220"/>
        <end position="229"/>
    </location>
</feature>
<evidence type="ECO:0000256" key="5">
    <source>
        <dbReference type="ARBA" id="ARBA00022803"/>
    </source>
</evidence>
<evidence type="ECO:0000256" key="1">
    <source>
        <dbReference type="ARBA" id="ARBA00004496"/>
    </source>
</evidence>
<dbReference type="GO" id="GO:0005052">
    <property type="term" value="F:peroxisome matrix targeting signal-1 binding"/>
    <property type="evidence" value="ECO:0007669"/>
    <property type="project" value="TreeGrafter"/>
</dbReference>
<feature type="region of interest" description="Disordered" evidence="7">
    <location>
        <begin position="502"/>
        <end position="521"/>
    </location>
</feature>
<keyword evidence="9" id="KW-1185">Reference proteome</keyword>
<dbReference type="GO" id="GO:0005778">
    <property type="term" value="C:peroxisomal membrane"/>
    <property type="evidence" value="ECO:0007669"/>
    <property type="project" value="TreeGrafter"/>
</dbReference>
<dbReference type="SUPFAM" id="SSF48452">
    <property type="entry name" value="TPR-like"/>
    <property type="match status" value="1"/>
</dbReference>
<dbReference type="GO" id="GO:0016560">
    <property type="term" value="P:protein import into peroxisome matrix, docking"/>
    <property type="evidence" value="ECO:0007669"/>
    <property type="project" value="TreeGrafter"/>
</dbReference>
<dbReference type="GO" id="GO:0005829">
    <property type="term" value="C:cytosol"/>
    <property type="evidence" value="ECO:0007669"/>
    <property type="project" value="TreeGrafter"/>
</dbReference>
<dbReference type="AlphaFoldDB" id="A0A315WQR6"/>
<evidence type="ECO:0000256" key="6">
    <source>
        <dbReference type="PROSITE-ProRule" id="PRU00339"/>
    </source>
</evidence>
<evidence type="ECO:0000313" key="9">
    <source>
        <dbReference type="Proteomes" id="UP000250572"/>
    </source>
</evidence>
<keyword evidence="5 6" id="KW-0802">TPR repeat</keyword>
<evidence type="ECO:0000256" key="7">
    <source>
        <dbReference type="SAM" id="MobiDB-lite"/>
    </source>
</evidence>
<sequence>MDTNCGARTLYGRLGSTFLLGRITMQSRDVWTSMRVRAPPGGSDSGCLGNERHLVAQTRVALATSATWWLRLGLPWQRAPPGGSDSGCLGNERHLVAQTRIQAAVSPGAALKVRGRAESSVCLLQESRPLLSPSIDDFLAESRSEATSGRPPTSNPAVLSTALDLVDLSDPAETRHHPVTKSPVRRTTGSRSPRHRTKTEETELVPVQLERQPARPGTPDRTSLDSVSLSSPLDKWDELDLDLEDGGRRRRCQARCTSHHSSSELLWSAEFRTDPLMKSSLDDLDFISLNQDSSVSRLRRRTRSLLARNESQEDEFVRAKAAVESDTEFWDKMQAEWEELARRNWLEESESQQKPAPPPGSPVEKGYYFSGTNPYLDWPNAFAEGQDKAREGDLNAAVLLLEAAILQDPSDAEVTRWLGSVVVHDRFLLQAWQTLGTTQAENENEQAAIASLQRCLELRPNNLPALMALAASLTNSSQLPEACDALRRWIGHNHRYRHLVQSRSPLQGSPATPRRGPGCSTSTSSALQEVLLLFQEAAQLNVDNVDPDLQTGLGVLYNLSSEFDRAVEAFSAALSVRPQDYLLWNRLGATLANGSRSAEAVEAYGRALQLRPGFIRSRYNLGISCINLGALRYRRPAARLLGRREAVSNFVTALTQQRCSQRCSQLQMSTNIWAALRIAVSMMDDPGLDRAASLGDLDLLTKTLEGGDL</sequence>
<comment type="caution">
    <text evidence="8">The sequence shown here is derived from an EMBL/GenBank/DDBJ whole genome shotgun (WGS) entry which is preliminary data.</text>
</comment>
<organism evidence="8 9">
    <name type="scientific">Gambusia affinis</name>
    <name type="common">Western mosquitofish</name>
    <name type="synonym">Heterandria affinis</name>
    <dbReference type="NCBI Taxonomy" id="33528"/>
    <lineage>
        <taxon>Eukaryota</taxon>
        <taxon>Metazoa</taxon>
        <taxon>Chordata</taxon>
        <taxon>Craniata</taxon>
        <taxon>Vertebrata</taxon>
        <taxon>Euteleostomi</taxon>
        <taxon>Actinopterygii</taxon>
        <taxon>Neopterygii</taxon>
        <taxon>Teleostei</taxon>
        <taxon>Neoteleostei</taxon>
        <taxon>Acanthomorphata</taxon>
        <taxon>Ovalentaria</taxon>
        <taxon>Atherinomorphae</taxon>
        <taxon>Cyprinodontiformes</taxon>
        <taxon>Poeciliidae</taxon>
        <taxon>Poeciliinae</taxon>
        <taxon>Gambusia</taxon>
    </lineage>
</organism>
<evidence type="ECO:0000256" key="4">
    <source>
        <dbReference type="ARBA" id="ARBA00022737"/>
    </source>
</evidence>
<comment type="similarity">
    <text evidence="2">Belongs to the peroxisomal targeting signal receptor family.</text>
</comment>
<dbReference type="InterPro" id="IPR024111">
    <property type="entry name" value="PEX5/PEX5L"/>
</dbReference>
<dbReference type="STRING" id="33528.ENSGAFP00000028046"/>
<dbReference type="Pfam" id="PF13181">
    <property type="entry name" value="TPR_8"/>
    <property type="match status" value="1"/>
</dbReference>
<accession>A0A315WQR6</accession>
<dbReference type="InterPro" id="IPR019734">
    <property type="entry name" value="TPR_rpt"/>
</dbReference>
<dbReference type="Pfam" id="PF13432">
    <property type="entry name" value="TPR_16"/>
    <property type="match status" value="2"/>
</dbReference>
<dbReference type="Proteomes" id="UP000250572">
    <property type="component" value="Unassembled WGS sequence"/>
</dbReference>
<keyword evidence="3" id="KW-0963">Cytoplasm</keyword>
<feature type="repeat" description="TPR" evidence="6">
    <location>
        <begin position="581"/>
        <end position="614"/>
    </location>
</feature>
<dbReference type="PROSITE" id="PS50005">
    <property type="entry name" value="TPR"/>
    <property type="match status" value="3"/>
</dbReference>
<evidence type="ECO:0000256" key="2">
    <source>
        <dbReference type="ARBA" id="ARBA00005348"/>
    </source>
</evidence>
<dbReference type="Gene3D" id="1.25.40.10">
    <property type="entry name" value="Tetratricopeptide repeat domain"/>
    <property type="match status" value="1"/>
</dbReference>
<feature type="region of interest" description="Disordered" evidence="7">
    <location>
        <begin position="346"/>
        <end position="366"/>
    </location>
</feature>
<evidence type="ECO:0000313" key="8">
    <source>
        <dbReference type="EMBL" id="PWA32059.1"/>
    </source>
</evidence>
<feature type="repeat" description="TPR" evidence="6">
    <location>
        <begin position="547"/>
        <end position="580"/>
    </location>
</feature>
<dbReference type="SMART" id="SM00028">
    <property type="entry name" value="TPR"/>
    <property type="match status" value="3"/>
</dbReference>
<dbReference type="InterPro" id="IPR011990">
    <property type="entry name" value="TPR-like_helical_dom_sf"/>
</dbReference>
<feature type="repeat" description="TPR" evidence="6">
    <location>
        <begin position="429"/>
        <end position="462"/>
    </location>
</feature>
<proteinExistence type="inferred from homology"/>
<dbReference type="PANTHER" id="PTHR10130:SF10">
    <property type="entry name" value="PEX5-RELATED PROTEIN-LIKE ISOFORM X1"/>
    <property type="match status" value="1"/>
</dbReference>
<feature type="region of interest" description="Disordered" evidence="7">
    <location>
        <begin position="171"/>
        <end position="229"/>
    </location>
</feature>
<protein>
    <submittedName>
        <fullName evidence="8">Uncharacterized protein</fullName>
    </submittedName>
</protein>
<gene>
    <name evidence="8" type="ORF">CCH79_00020414</name>
</gene>
<reference evidence="8 9" key="1">
    <citation type="journal article" date="2018" name="G3 (Bethesda)">
        <title>A High-Quality Reference Genome for the Invasive Mosquitofish Gambusia affinis Using a Chicago Library.</title>
        <authorList>
            <person name="Hoffberg S.L."/>
            <person name="Troendle N.J."/>
            <person name="Glenn T.C."/>
            <person name="Mahmud O."/>
            <person name="Louha S."/>
            <person name="Chalopin D."/>
            <person name="Bennetzen J.L."/>
            <person name="Mauricio R."/>
        </authorList>
    </citation>
    <scope>NUCLEOTIDE SEQUENCE [LARGE SCALE GENOMIC DNA]</scope>
    <source>
        <strain evidence="8">NE01/NJP1002.9</strain>
        <tissue evidence="8">Muscle</tissue>
    </source>
</reference>
<dbReference type="PANTHER" id="PTHR10130">
    <property type="entry name" value="PEROXISOMAL TARGETING SIGNAL 1 RECEPTOR PEX5"/>
    <property type="match status" value="1"/>
</dbReference>